<dbReference type="InterPro" id="IPR005651">
    <property type="entry name" value="Trm112-like"/>
</dbReference>
<dbReference type="OrthoDB" id="2187549at2759"/>
<dbReference type="InterPro" id="IPR039127">
    <property type="entry name" value="Trm112"/>
</dbReference>
<accession>A0A504YWL5</accession>
<name>A0A504YWL5_FASGI</name>
<dbReference type="STRING" id="46835.A0A504YWL5"/>
<evidence type="ECO:0000256" key="3">
    <source>
        <dbReference type="ARBA" id="ARBA00030516"/>
    </source>
</evidence>
<dbReference type="GO" id="GO:0046982">
    <property type="term" value="F:protein heterodimerization activity"/>
    <property type="evidence" value="ECO:0007669"/>
    <property type="project" value="InterPro"/>
</dbReference>
<dbReference type="Pfam" id="PF03966">
    <property type="entry name" value="Trm112p"/>
    <property type="match status" value="1"/>
</dbReference>
<sequence length="126" mass="14127">MKLFLHNVLTSRVLKSVKIGYPLILKATSVKINEVDFDPSYISRLIPKVEWKTLKTVTDQLGEVHVPSLPEEIPSNYSENEDFLRLAHRALLELDVVEGVLVCPENCSRSSPISNGIPNMLVNEGE</sequence>
<dbReference type="GO" id="GO:0008168">
    <property type="term" value="F:methyltransferase activity"/>
    <property type="evidence" value="ECO:0007669"/>
    <property type="project" value="UniProtKB-KW"/>
</dbReference>
<dbReference type="SUPFAM" id="SSF158997">
    <property type="entry name" value="Trm112p-like"/>
    <property type="match status" value="1"/>
</dbReference>
<dbReference type="CDD" id="cd21089">
    <property type="entry name" value="Trm112-like"/>
    <property type="match status" value="1"/>
</dbReference>
<proteinExistence type="inferred from homology"/>
<dbReference type="PANTHER" id="PTHR12773:SF0">
    <property type="entry name" value="MULTIFUNCTIONAL METHYLTRANSFERASE SUBUNIT TRM112-LIKE PROTEIN"/>
    <property type="match status" value="1"/>
</dbReference>
<evidence type="ECO:0000313" key="5">
    <source>
        <dbReference type="Proteomes" id="UP000316759"/>
    </source>
</evidence>
<evidence type="ECO:0000256" key="2">
    <source>
        <dbReference type="ARBA" id="ARBA00019989"/>
    </source>
</evidence>
<dbReference type="PANTHER" id="PTHR12773">
    <property type="entry name" value="UPF0315 PROTEIN-RELATED"/>
    <property type="match status" value="1"/>
</dbReference>
<keyword evidence="4" id="KW-0808">Transferase</keyword>
<dbReference type="Proteomes" id="UP000316759">
    <property type="component" value="Unassembled WGS sequence"/>
</dbReference>
<dbReference type="AlphaFoldDB" id="A0A504YWL5"/>
<evidence type="ECO:0000313" key="4">
    <source>
        <dbReference type="EMBL" id="TPP64885.1"/>
    </source>
</evidence>
<dbReference type="Gene3D" id="2.20.25.10">
    <property type="match status" value="1"/>
</dbReference>
<protein>
    <recommendedName>
        <fullName evidence="2">Multifunctional methyltransferase subunit TRM112-like protein</fullName>
    </recommendedName>
    <alternativeName>
        <fullName evidence="3">tRNA methyltransferase 112 homolog</fullName>
    </alternativeName>
</protein>
<dbReference type="EMBL" id="SUNJ01003926">
    <property type="protein sequence ID" value="TPP64885.1"/>
    <property type="molecule type" value="Genomic_DNA"/>
</dbReference>
<organism evidence="4 5">
    <name type="scientific">Fasciola gigantica</name>
    <name type="common">Giant liver fluke</name>
    <dbReference type="NCBI Taxonomy" id="46835"/>
    <lineage>
        <taxon>Eukaryota</taxon>
        <taxon>Metazoa</taxon>
        <taxon>Spiralia</taxon>
        <taxon>Lophotrochozoa</taxon>
        <taxon>Platyhelminthes</taxon>
        <taxon>Trematoda</taxon>
        <taxon>Digenea</taxon>
        <taxon>Plagiorchiida</taxon>
        <taxon>Echinostomata</taxon>
        <taxon>Echinostomatoidea</taxon>
        <taxon>Fasciolidae</taxon>
        <taxon>Fasciola</taxon>
    </lineage>
</organism>
<comment type="caution">
    <text evidence="4">The sequence shown here is derived from an EMBL/GenBank/DDBJ whole genome shotgun (WGS) entry which is preliminary data.</text>
</comment>
<dbReference type="GO" id="GO:0030488">
    <property type="term" value="P:tRNA methylation"/>
    <property type="evidence" value="ECO:0007669"/>
    <property type="project" value="TreeGrafter"/>
</dbReference>
<keyword evidence="4" id="KW-0489">Methyltransferase</keyword>
<dbReference type="GO" id="GO:0070476">
    <property type="term" value="P:rRNA (guanine-N7)-methylation"/>
    <property type="evidence" value="ECO:0007669"/>
    <property type="project" value="TreeGrafter"/>
</dbReference>
<gene>
    <name evidence="4" type="ORF">FGIG_08033</name>
</gene>
<reference evidence="4 5" key="1">
    <citation type="submission" date="2019-04" db="EMBL/GenBank/DDBJ databases">
        <title>Annotation for the trematode Fasciola gigantica.</title>
        <authorList>
            <person name="Choi Y.-J."/>
        </authorList>
    </citation>
    <scope>NUCLEOTIDE SEQUENCE [LARGE SCALE GENOMIC DNA]</scope>
    <source>
        <strain evidence="4">Uganda_cow_1</strain>
    </source>
</reference>
<comment type="similarity">
    <text evidence="1">Belongs to the TRM112 family.</text>
</comment>
<keyword evidence="5" id="KW-1185">Reference proteome</keyword>
<evidence type="ECO:0000256" key="1">
    <source>
        <dbReference type="ARBA" id="ARBA00007980"/>
    </source>
</evidence>